<keyword evidence="1" id="KW-0732">Signal</keyword>
<sequence>MQLSKKAMTAASAFGAVALLAVGVTSASAVVTTAVDVDNATKTWSVDPVIADVSGTTTIPVSGSGFDGFTLVVNGIYIAYGGADFTSQDSSYYADAVWASPTATSATETRVVLSGGAFSGASIDVVQSYNEVDCYTDVSDTTGEQCYIYTFSGWGAYPDQEDDPNFTQVPVYFE</sequence>
<evidence type="ECO:0008006" key="4">
    <source>
        <dbReference type="Google" id="ProtNLM"/>
    </source>
</evidence>
<dbReference type="EMBL" id="CP118157">
    <property type="protein sequence ID" value="WOF22826.1"/>
    <property type="molecule type" value="Genomic_DNA"/>
</dbReference>
<evidence type="ECO:0000256" key="1">
    <source>
        <dbReference type="SAM" id="SignalP"/>
    </source>
</evidence>
<keyword evidence="3" id="KW-1185">Reference proteome</keyword>
<gene>
    <name evidence="2" type="ORF">N8K70_15740</name>
</gene>
<dbReference type="KEGG" id="mbet:N8K70_15740"/>
<name>A0AA97FG34_9MICO</name>
<feature type="chain" id="PRO_5041653646" description="Htaa domain-containing protein" evidence="1">
    <location>
        <begin position="30"/>
        <end position="174"/>
    </location>
</feature>
<protein>
    <recommendedName>
        <fullName evidence="4">Htaa domain-containing protein</fullName>
    </recommendedName>
</protein>
<proteinExistence type="predicted"/>
<organism evidence="2 3">
    <name type="scientific">Microbacterium betulae</name>
    <dbReference type="NCBI Taxonomy" id="2981139"/>
    <lineage>
        <taxon>Bacteria</taxon>
        <taxon>Bacillati</taxon>
        <taxon>Actinomycetota</taxon>
        <taxon>Actinomycetes</taxon>
        <taxon>Micrococcales</taxon>
        <taxon>Microbacteriaceae</taxon>
        <taxon>Microbacterium</taxon>
    </lineage>
</organism>
<reference evidence="2 3" key="1">
    <citation type="submission" date="2023-02" db="EMBL/GenBank/DDBJ databases">
        <title>Microbacterium betulae sp. nov., isolated from birch wood.</title>
        <authorList>
            <person name="Pasciak M."/>
            <person name="Pawlik K.J."/>
            <person name="Martynowski D."/>
            <person name="Laczmanski L."/>
            <person name="Ciekot J."/>
            <person name="Szponar B."/>
            <person name="Wojcik-Fatla A."/>
            <person name="Mackiewicz B."/>
            <person name="Farian E."/>
            <person name="Cholewa G."/>
            <person name="Cholewa A."/>
            <person name="Dutkiewicz J."/>
        </authorList>
    </citation>
    <scope>NUCLEOTIDE SEQUENCE [LARGE SCALE GENOMIC DNA]</scope>
    <source>
        <strain evidence="2 3">AB</strain>
    </source>
</reference>
<dbReference type="AlphaFoldDB" id="A0AA97FG34"/>
<accession>A0AA97FG34</accession>
<dbReference type="RefSeq" id="WP_317139297.1">
    <property type="nucleotide sequence ID" value="NZ_CP118157.1"/>
</dbReference>
<evidence type="ECO:0000313" key="2">
    <source>
        <dbReference type="EMBL" id="WOF22826.1"/>
    </source>
</evidence>
<dbReference type="Proteomes" id="UP001305498">
    <property type="component" value="Chromosome"/>
</dbReference>
<evidence type="ECO:0000313" key="3">
    <source>
        <dbReference type="Proteomes" id="UP001305498"/>
    </source>
</evidence>
<feature type="signal peptide" evidence="1">
    <location>
        <begin position="1"/>
        <end position="29"/>
    </location>
</feature>